<keyword evidence="2" id="KW-1185">Reference proteome</keyword>
<organism evidence="1 2">
    <name type="scientific">Parasponia andersonii</name>
    <name type="common">Sponia andersonii</name>
    <dbReference type="NCBI Taxonomy" id="3476"/>
    <lineage>
        <taxon>Eukaryota</taxon>
        <taxon>Viridiplantae</taxon>
        <taxon>Streptophyta</taxon>
        <taxon>Embryophyta</taxon>
        <taxon>Tracheophyta</taxon>
        <taxon>Spermatophyta</taxon>
        <taxon>Magnoliopsida</taxon>
        <taxon>eudicotyledons</taxon>
        <taxon>Gunneridae</taxon>
        <taxon>Pentapetalae</taxon>
        <taxon>rosids</taxon>
        <taxon>fabids</taxon>
        <taxon>Rosales</taxon>
        <taxon>Cannabaceae</taxon>
        <taxon>Parasponia</taxon>
    </lineage>
</organism>
<protein>
    <submittedName>
        <fullName evidence="1">Uncharacterized protein</fullName>
    </submittedName>
</protein>
<comment type="caution">
    <text evidence="1">The sequence shown here is derived from an EMBL/GenBank/DDBJ whole genome shotgun (WGS) entry which is preliminary data.</text>
</comment>
<gene>
    <name evidence="1" type="ORF">PanWU01x14_314800</name>
</gene>
<dbReference type="EMBL" id="JXTB01000505">
    <property type="protein sequence ID" value="PON38110.1"/>
    <property type="molecule type" value="Genomic_DNA"/>
</dbReference>
<dbReference type="AlphaFoldDB" id="A0A2P5ANL6"/>
<dbReference type="OrthoDB" id="10417378at2759"/>
<evidence type="ECO:0000313" key="2">
    <source>
        <dbReference type="Proteomes" id="UP000237105"/>
    </source>
</evidence>
<sequence length="60" mass="6569">MAGNLIFSTPVHAKLHHMDGLTLSGLKEFLKAKEHHAKDFNTVTLGFGHVQGVVTTKKTQ</sequence>
<evidence type="ECO:0000313" key="1">
    <source>
        <dbReference type="EMBL" id="PON38110.1"/>
    </source>
</evidence>
<dbReference type="Proteomes" id="UP000237105">
    <property type="component" value="Unassembled WGS sequence"/>
</dbReference>
<name>A0A2P5ANL6_PARAD</name>
<proteinExistence type="predicted"/>
<reference evidence="2" key="1">
    <citation type="submission" date="2016-06" db="EMBL/GenBank/DDBJ databases">
        <title>Parallel loss of symbiosis genes in relatives of nitrogen-fixing non-legume Parasponia.</title>
        <authorList>
            <person name="Van Velzen R."/>
            <person name="Holmer R."/>
            <person name="Bu F."/>
            <person name="Rutten L."/>
            <person name="Van Zeijl A."/>
            <person name="Liu W."/>
            <person name="Santuari L."/>
            <person name="Cao Q."/>
            <person name="Sharma T."/>
            <person name="Shen D."/>
            <person name="Roswanjaya Y."/>
            <person name="Wardhani T."/>
            <person name="Kalhor M.S."/>
            <person name="Jansen J."/>
            <person name="Van den Hoogen J."/>
            <person name="Gungor B."/>
            <person name="Hartog M."/>
            <person name="Hontelez J."/>
            <person name="Verver J."/>
            <person name="Yang W.-C."/>
            <person name="Schijlen E."/>
            <person name="Repin R."/>
            <person name="Schilthuizen M."/>
            <person name="Schranz E."/>
            <person name="Heidstra R."/>
            <person name="Miyata K."/>
            <person name="Fedorova E."/>
            <person name="Kohlen W."/>
            <person name="Bisseling T."/>
            <person name="Smit S."/>
            <person name="Geurts R."/>
        </authorList>
    </citation>
    <scope>NUCLEOTIDE SEQUENCE [LARGE SCALE GENOMIC DNA]</scope>
    <source>
        <strain evidence="2">cv. WU1-14</strain>
    </source>
</reference>
<accession>A0A2P5ANL6</accession>